<dbReference type="EMBL" id="JAWQEG010001640">
    <property type="protein sequence ID" value="KAK3877680.1"/>
    <property type="molecule type" value="Genomic_DNA"/>
</dbReference>
<evidence type="ECO:0000256" key="1">
    <source>
        <dbReference type="SAM" id="MobiDB-lite"/>
    </source>
</evidence>
<comment type="caution">
    <text evidence="2">The sequence shown here is derived from an EMBL/GenBank/DDBJ whole genome shotgun (WGS) entry which is preliminary data.</text>
</comment>
<feature type="region of interest" description="Disordered" evidence="1">
    <location>
        <begin position="270"/>
        <end position="440"/>
    </location>
</feature>
<proteinExistence type="predicted"/>
<feature type="compositionally biased region" description="Basic and acidic residues" evidence="1">
    <location>
        <begin position="176"/>
        <end position="185"/>
    </location>
</feature>
<dbReference type="AlphaFoldDB" id="A0AAE1FNW9"/>
<feature type="compositionally biased region" description="Basic and acidic residues" evidence="1">
    <location>
        <begin position="385"/>
        <end position="394"/>
    </location>
</feature>
<feature type="compositionally biased region" description="Low complexity" evidence="1">
    <location>
        <begin position="509"/>
        <end position="541"/>
    </location>
</feature>
<protein>
    <submittedName>
        <fullName evidence="2">Uncharacterized protein</fullName>
    </submittedName>
</protein>
<reference evidence="2" key="1">
    <citation type="submission" date="2023-10" db="EMBL/GenBank/DDBJ databases">
        <title>Genome assemblies of two species of porcelain crab, Petrolisthes cinctipes and Petrolisthes manimaculis (Anomura: Porcellanidae).</title>
        <authorList>
            <person name="Angst P."/>
        </authorList>
    </citation>
    <scope>NUCLEOTIDE SEQUENCE</scope>
    <source>
        <strain evidence="2">PB745_01</strain>
        <tissue evidence="2">Gill</tissue>
    </source>
</reference>
<name>A0AAE1FNW9_PETCI</name>
<gene>
    <name evidence="2" type="ORF">Pcinc_017616</name>
</gene>
<accession>A0AAE1FNW9</accession>
<sequence>MNNENDPSKTPFKGDEDVIVVTPPAREPIPIVHLNDSENESRNIDLVSSPKVPHTTDSDVQFIPSRKYLVESFDNPIESEKSPAPTVDPYSSVSPHSRLLPLIETTNNPNCEESDSAGSLLVLSIDAHVHNTDEPTKLPPQSKEHEARANDQTEIVMPVSSEPSLPLHLPTESLEPAERSPKAETDPEASTVSKTRMLPVKAVPYMLVTTASPVIEIFPPDNSVDITPPITIISSARPPITIISGTKCGEMSQNAPKGRDLVKNNIPVILESPLSPDSSDTEDMFQPPPSLHPTHLAANQSTSNCNDQGTPNSEGGNGVDKTDSLTAGESIEGPKHITSDKLVTEKRGITNTPPVPGETAEKGEEDMPKSVKDLQVTEKVSVNHLDPDTSDPRETSPNTGTPTPSTGVLEISLHNHQLTNTKRRRNSGSTSSSSNQVLSSVQDQVMSLQPDDEWDHTGKAVAAKLSKLPEKMQIYAEKLIYDVLYQAQRGFLNDKSKLCSVEHITSYPNPSYSDPSYSGQSYPGQSYSGQSRSYSGSSYPSPSYPGPSYPGPSYPGSSYPGPSYPGQSYPGQSYPGQSYPGQSYPGQAYPGHSYPGHSYPSQSYPSQSYPSQSYPSQSYPSQSYPSQSSPGTLCYDSSYCDSSFQYPTDYSGQMQAAYSGTNIGTQNTTSK</sequence>
<feature type="compositionally biased region" description="Basic and acidic residues" evidence="1">
    <location>
        <begin position="359"/>
        <end position="376"/>
    </location>
</feature>
<feature type="region of interest" description="Disordered" evidence="1">
    <location>
        <begin position="161"/>
        <end position="193"/>
    </location>
</feature>
<feature type="compositionally biased region" description="Low complexity" evidence="1">
    <location>
        <begin position="427"/>
        <end position="440"/>
    </location>
</feature>
<evidence type="ECO:0000313" key="2">
    <source>
        <dbReference type="EMBL" id="KAK3877680.1"/>
    </source>
</evidence>
<feature type="region of interest" description="Disordered" evidence="1">
    <location>
        <begin position="29"/>
        <end position="59"/>
    </location>
</feature>
<keyword evidence="3" id="KW-1185">Reference proteome</keyword>
<dbReference type="Proteomes" id="UP001286313">
    <property type="component" value="Unassembled WGS sequence"/>
</dbReference>
<organism evidence="2 3">
    <name type="scientific">Petrolisthes cinctipes</name>
    <name type="common">Flat porcelain crab</name>
    <dbReference type="NCBI Taxonomy" id="88211"/>
    <lineage>
        <taxon>Eukaryota</taxon>
        <taxon>Metazoa</taxon>
        <taxon>Ecdysozoa</taxon>
        <taxon>Arthropoda</taxon>
        <taxon>Crustacea</taxon>
        <taxon>Multicrustacea</taxon>
        <taxon>Malacostraca</taxon>
        <taxon>Eumalacostraca</taxon>
        <taxon>Eucarida</taxon>
        <taxon>Decapoda</taxon>
        <taxon>Pleocyemata</taxon>
        <taxon>Anomura</taxon>
        <taxon>Galatheoidea</taxon>
        <taxon>Porcellanidae</taxon>
        <taxon>Petrolisthes</taxon>
    </lineage>
</organism>
<feature type="compositionally biased region" description="Polar residues" evidence="1">
    <location>
        <begin position="297"/>
        <end position="314"/>
    </location>
</feature>
<evidence type="ECO:0000313" key="3">
    <source>
        <dbReference type="Proteomes" id="UP001286313"/>
    </source>
</evidence>
<feature type="compositionally biased region" description="Low complexity" evidence="1">
    <location>
        <begin position="395"/>
        <end position="407"/>
    </location>
</feature>
<feature type="region of interest" description="Disordered" evidence="1">
    <location>
        <begin position="509"/>
        <end position="630"/>
    </location>
</feature>
<feature type="compositionally biased region" description="Basic and acidic residues" evidence="1">
    <location>
        <begin position="332"/>
        <end position="348"/>
    </location>
</feature>
<feature type="compositionally biased region" description="Pro residues" evidence="1">
    <location>
        <begin position="542"/>
        <end position="553"/>
    </location>
</feature>
<feature type="compositionally biased region" description="Low complexity" evidence="1">
    <location>
        <begin position="598"/>
        <end position="630"/>
    </location>
</feature>
<feature type="compositionally biased region" description="Low complexity" evidence="1">
    <location>
        <begin position="554"/>
        <end position="587"/>
    </location>
</feature>